<organism evidence="1 2">
    <name type="scientific">Frankia nepalensis</name>
    <dbReference type="NCBI Taxonomy" id="1836974"/>
    <lineage>
        <taxon>Bacteria</taxon>
        <taxon>Bacillati</taxon>
        <taxon>Actinomycetota</taxon>
        <taxon>Actinomycetes</taxon>
        <taxon>Frankiales</taxon>
        <taxon>Frankiaceae</taxon>
        <taxon>Frankia</taxon>
    </lineage>
</organism>
<dbReference type="RefSeq" id="WP_203005579.1">
    <property type="nucleotide sequence ID" value="NZ_JADWYU010000244.1"/>
</dbReference>
<protein>
    <recommendedName>
        <fullName evidence="3">SGNH hydrolase-type esterase domain-containing protein</fullName>
    </recommendedName>
</protein>
<proteinExistence type="predicted"/>
<accession>A0A937RG44</accession>
<dbReference type="Gene3D" id="3.40.50.1110">
    <property type="entry name" value="SGNH hydrolase"/>
    <property type="match status" value="1"/>
</dbReference>
<comment type="caution">
    <text evidence="1">The sequence shown here is derived from an EMBL/GenBank/DDBJ whole genome shotgun (WGS) entry which is preliminary data.</text>
</comment>
<dbReference type="EMBL" id="JAEACQ010000232">
    <property type="protein sequence ID" value="MBL7629572.1"/>
    <property type="molecule type" value="Genomic_DNA"/>
</dbReference>
<dbReference type="SUPFAM" id="SSF52266">
    <property type="entry name" value="SGNH hydrolase"/>
    <property type="match status" value="1"/>
</dbReference>
<evidence type="ECO:0000313" key="2">
    <source>
        <dbReference type="Proteomes" id="UP000604475"/>
    </source>
</evidence>
<dbReference type="InterPro" id="IPR036514">
    <property type="entry name" value="SGNH_hydro_sf"/>
</dbReference>
<dbReference type="Pfam" id="PF04311">
    <property type="entry name" value="DUF459"/>
    <property type="match status" value="1"/>
</dbReference>
<sequence length="261" mass="26950">MATRRPGPIGWLFIAAIALILVGVARTADLGGGDGDRRVALWGDSLAWEAQNAFRSTVQAAGGETMVHTYGGTAPCDWLADIRKQSRRWRPDVAVLAFSGNTGSPCMEGRELADAYREDITAAVARLTRAGAHVLLVEAPPRTDQPVDAEGRTELDRVWHEIAADLPDTAVIPAGRAVTTADGRWTATLPCAAAEPCGPGGAVTVRSPDGVHLCPVQVAPMTQCPVSSPGANRYGRAMADAAVTALGPAPSTGPPASAGGS</sequence>
<name>A0A937RG44_9ACTN</name>
<reference evidence="1" key="1">
    <citation type="submission" date="2020-12" db="EMBL/GenBank/DDBJ databases">
        <title>Genomic characterization of non-nitrogen-fixing Frankia strains.</title>
        <authorList>
            <person name="Carlos-Shanley C."/>
            <person name="Guerra T."/>
            <person name="Hahn D."/>
        </authorList>
    </citation>
    <scope>NUCLEOTIDE SEQUENCE</scope>
    <source>
        <strain evidence="1">CN6</strain>
    </source>
</reference>
<evidence type="ECO:0008006" key="3">
    <source>
        <dbReference type="Google" id="ProtNLM"/>
    </source>
</evidence>
<evidence type="ECO:0000313" key="1">
    <source>
        <dbReference type="EMBL" id="MBL7629572.1"/>
    </source>
</evidence>
<dbReference type="AlphaFoldDB" id="A0A937RG44"/>
<gene>
    <name evidence="1" type="ORF">I7412_20850</name>
</gene>
<keyword evidence="2" id="KW-1185">Reference proteome</keyword>
<dbReference type="InterPro" id="IPR007407">
    <property type="entry name" value="DUF459"/>
</dbReference>
<dbReference type="Proteomes" id="UP000604475">
    <property type="component" value="Unassembled WGS sequence"/>
</dbReference>